<proteinExistence type="predicted"/>
<feature type="transmembrane region" description="Helical" evidence="5">
    <location>
        <begin position="51"/>
        <end position="70"/>
    </location>
</feature>
<evidence type="ECO:0000313" key="8">
    <source>
        <dbReference type="Proteomes" id="UP001610810"/>
    </source>
</evidence>
<dbReference type="InterPro" id="IPR001902">
    <property type="entry name" value="SLC26A/SulP_fam"/>
</dbReference>
<dbReference type="Proteomes" id="UP001610810">
    <property type="component" value="Unassembled WGS sequence"/>
</dbReference>
<name>A0ABW7RZZ3_STRTE</name>
<dbReference type="InterPro" id="IPR036513">
    <property type="entry name" value="STAS_dom_sf"/>
</dbReference>
<evidence type="ECO:0000313" key="7">
    <source>
        <dbReference type="EMBL" id="MFI0572228.1"/>
    </source>
</evidence>
<feature type="domain" description="STAS" evidence="6">
    <location>
        <begin position="431"/>
        <end position="542"/>
    </location>
</feature>
<feature type="transmembrane region" description="Helical" evidence="5">
    <location>
        <begin position="326"/>
        <end position="343"/>
    </location>
</feature>
<dbReference type="CDD" id="cd07042">
    <property type="entry name" value="STAS_SulP_like_sulfate_transporter"/>
    <property type="match status" value="1"/>
</dbReference>
<dbReference type="PROSITE" id="PS50801">
    <property type="entry name" value="STAS"/>
    <property type="match status" value="1"/>
</dbReference>
<evidence type="ECO:0000256" key="1">
    <source>
        <dbReference type="ARBA" id="ARBA00004141"/>
    </source>
</evidence>
<evidence type="ECO:0000256" key="4">
    <source>
        <dbReference type="ARBA" id="ARBA00023136"/>
    </source>
</evidence>
<dbReference type="SUPFAM" id="SSF52091">
    <property type="entry name" value="SpoIIaa-like"/>
    <property type="match status" value="1"/>
</dbReference>
<organism evidence="7 8">
    <name type="scientific">Streptomyces tendae</name>
    <dbReference type="NCBI Taxonomy" id="1932"/>
    <lineage>
        <taxon>Bacteria</taxon>
        <taxon>Bacillati</taxon>
        <taxon>Actinomycetota</taxon>
        <taxon>Actinomycetes</taxon>
        <taxon>Kitasatosporales</taxon>
        <taxon>Streptomycetaceae</taxon>
        <taxon>Streptomyces</taxon>
    </lineage>
</organism>
<accession>A0ABW7RZZ3</accession>
<dbReference type="InterPro" id="IPR002645">
    <property type="entry name" value="STAS_dom"/>
</dbReference>
<comment type="subcellular location">
    <subcellularLocation>
        <location evidence="1">Membrane</location>
        <topology evidence="1">Multi-pass membrane protein</topology>
    </subcellularLocation>
</comment>
<evidence type="ECO:0000256" key="5">
    <source>
        <dbReference type="SAM" id="Phobius"/>
    </source>
</evidence>
<evidence type="ECO:0000259" key="6">
    <source>
        <dbReference type="PROSITE" id="PS50801"/>
    </source>
</evidence>
<keyword evidence="8" id="KW-1185">Reference proteome</keyword>
<protein>
    <submittedName>
        <fullName evidence="7">SulP family inorganic anion transporter</fullName>
    </submittedName>
</protein>
<dbReference type="PANTHER" id="PTHR11814">
    <property type="entry name" value="SULFATE TRANSPORTER"/>
    <property type="match status" value="1"/>
</dbReference>
<feature type="transmembrane region" description="Helical" evidence="5">
    <location>
        <begin position="176"/>
        <end position="194"/>
    </location>
</feature>
<evidence type="ECO:0000256" key="3">
    <source>
        <dbReference type="ARBA" id="ARBA00022989"/>
    </source>
</evidence>
<feature type="transmembrane region" description="Helical" evidence="5">
    <location>
        <begin position="99"/>
        <end position="117"/>
    </location>
</feature>
<dbReference type="RefSeq" id="WP_398351087.1">
    <property type="nucleotide sequence ID" value="NZ_JBIQWK010000003.1"/>
</dbReference>
<feature type="transmembrane region" description="Helical" evidence="5">
    <location>
        <begin position="380"/>
        <end position="410"/>
    </location>
</feature>
<keyword evidence="4 5" id="KW-0472">Membrane</keyword>
<feature type="transmembrane region" description="Helical" evidence="5">
    <location>
        <begin position="201"/>
        <end position="219"/>
    </location>
</feature>
<comment type="caution">
    <text evidence="7">The sequence shown here is derived from an EMBL/GenBank/DDBJ whole genome shotgun (WGS) entry which is preliminary data.</text>
</comment>
<feature type="transmembrane region" description="Helical" evidence="5">
    <location>
        <begin position="239"/>
        <end position="262"/>
    </location>
</feature>
<evidence type="ECO:0000256" key="2">
    <source>
        <dbReference type="ARBA" id="ARBA00022692"/>
    </source>
</evidence>
<feature type="transmembrane region" description="Helical" evidence="5">
    <location>
        <begin position="28"/>
        <end position="45"/>
    </location>
</feature>
<gene>
    <name evidence="7" type="ORF">ACH3YB_11365</name>
</gene>
<reference evidence="7 8" key="1">
    <citation type="submission" date="2024-10" db="EMBL/GenBank/DDBJ databases">
        <authorList>
            <person name="Wannawong T."/>
            <person name="Kuncharoen N."/>
            <person name="Mhuantong W."/>
        </authorList>
    </citation>
    <scope>NUCLEOTIDE SEQUENCE [LARGE SCALE GENOMIC DNA]</scope>
    <source>
        <strain evidence="7 8">CALK1-4</strain>
    </source>
</reference>
<keyword evidence="2 5" id="KW-0812">Transmembrane</keyword>
<dbReference type="Pfam" id="PF01740">
    <property type="entry name" value="STAS"/>
    <property type="match status" value="1"/>
</dbReference>
<sequence>MSAGTRLWELLPRRTDVAQLRRSPRRDLLAGLTVAIVALPLALGFGVSSGLGAEAGLATAVVAGALAAVFGGSNLQVSGPTGAMTVVLVPIVAEHGPSGVLAVGLMAGVLLVALAALRAGKYMRYVPAPVVEGFTLGIACVIALQQLPDALGVAKPEGERVLVVAWRALREFAQHPNWTAVALALSVAAVMLLGARRWPKVPFSILAVIAATAVAQFAGLDGARPIGDLPSGLPAPSLAFLDLSALGSLLTPAVAVAALAALESLLSASVADGMTVGQRHDPDRELFGQGLANIAAPLFGGVPATGAIARTAVNVRTGASSRLSSFTHAVVLAVIVFTLAPLVSRIPLAALAGVLLATAVRMVEVGSLRAMARATRSDALILVLTAVATLALDLVYAVVIGLVVAGALALRAVAKQARLDQVPLDHGDHSAEEHALLAEHIVAYRIDGPLFFAAAHRFLLELAETSDVQVVILRMSRVTTIDATGALVLKDVVEKLNRRGIVVMASGIRSGQRRVLESVGALALLRPAGREYATTPEAIRGARTHLEGAGLLPPRPARVSGTVATETEQAV</sequence>
<dbReference type="EMBL" id="JBIQWK010000003">
    <property type="protein sequence ID" value="MFI0572228.1"/>
    <property type="molecule type" value="Genomic_DNA"/>
</dbReference>
<dbReference type="Pfam" id="PF00916">
    <property type="entry name" value="Sulfate_transp"/>
    <property type="match status" value="1"/>
</dbReference>
<dbReference type="InterPro" id="IPR011547">
    <property type="entry name" value="SLC26A/SulP_dom"/>
</dbReference>
<keyword evidence="3 5" id="KW-1133">Transmembrane helix</keyword>
<dbReference type="Gene3D" id="3.30.750.24">
    <property type="entry name" value="STAS domain"/>
    <property type="match status" value="1"/>
</dbReference>